<accession>A0ABT4GP30</accession>
<keyword evidence="2" id="KW-0472">Membrane</keyword>
<dbReference type="InterPro" id="IPR050490">
    <property type="entry name" value="Bact_solute-bd_prot1"/>
</dbReference>
<dbReference type="Gene3D" id="3.40.190.10">
    <property type="entry name" value="Periplasmic binding protein-like II"/>
    <property type="match status" value="2"/>
</dbReference>
<sequence length="463" mass="51747">MLIGRWFIRVFLIFVPLSLLCVFSLFQTTVEKERSSSVGTLEEERGPQVELEFWNTWVHNEPWQEIIFERMKSFEKVHPEIKLHMVAIPHDEYKIKVKAAAAGRELPDLLVVWPGAEMRPLVAGRSLSPIDEIVDNYKDKLIPANKLMDYAVGGKQYAIPTVVNFTSIIYYDKALLMNKGYPHFPETYGEMKQLLIRLRNDGKIPIALGNKAKWVLQSCYLSTIGSRYTGDKFLAEAIRGERSFTDPEFVSALRLIEELNKMGAFNDNMNSLDNNQQDDLFIEGKSAMVIDGSWALPKISQKFQGLLGLAAFPAVSGGSGSATSLSGVTGQGIAVNADLSPAKKAAALQFIQYINNEITYKKLLQSQILVPANIPVPRYVDPVFKEMFELTSRGIAPVYDAVLPSDLIGTMNKLLQDMTTRKGFGPEQVAQVLQSKMDEIRKGQFDSTTSDNNPNVAKKEEAP</sequence>
<dbReference type="Pfam" id="PF13416">
    <property type="entry name" value="SBP_bac_8"/>
    <property type="match status" value="1"/>
</dbReference>
<organism evidence="3 4">
    <name type="scientific">Paenibacillus alginolyticus</name>
    <dbReference type="NCBI Taxonomy" id="59839"/>
    <lineage>
        <taxon>Bacteria</taxon>
        <taxon>Bacillati</taxon>
        <taxon>Bacillota</taxon>
        <taxon>Bacilli</taxon>
        <taxon>Bacillales</taxon>
        <taxon>Paenibacillaceae</taxon>
        <taxon>Paenibacillus</taxon>
    </lineage>
</organism>
<dbReference type="PANTHER" id="PTHR43649:SF12">
    <property type="entry name" value="DIACETYLCHITOBIOSE BINDING PROTEIN DASA"/>
    <property type="match status" value="1"/>
</dbReference>
<comment type="caution">
    <text evidence="3">The sequence shown here is derived from an EMBL/GenBank/DDBJ whole genome shotgun (WGS) entry which is preliminary data.</text>
</comment>
<keyword evidence="2" id="KW-0812">Transmembrane</keyword>
<keyword evidence="2" id="KW-1133">Transmembrane helix</keyword>
<evidence type="ECO:0000313" key="4">
    <source>
        <dbReference type="Proteomes" id="UP001527099"/>
    </source>
</evidence>
<feature type="region of interest" description="Disordered" evidence="1">
    <location>
        <begin position="440"/>
        <end position="463"/>
    </location>
</feature>
<evidence type="ECO:0000256" key="1">
    <source>
        <dbReference type="SAM" id="MobiDB-lite"/>
    </source>
</evidence>
<dbReference type="PANTHER" id="PTHR43649">
    <property type="entry name" value="ARABINOSE-BINDING PROTEIN-RELATED"/>
    <property type="match status" value="1"/>
</dbReference>
<dbReference type="RefSeq" id="WP_268618508.1">
    <property type="nucleotide sequence ID" value="NZ_JAMDMX010000179.1"/>
</dbReference>
<proteinExistence type="predicted"/>
<feature type="transmembrane region" description="Helical" evidence="2">
    <location>
        <begin position="6"/>
        <end position="26"/>
    </location>
</feature>
<reference evidence="3 4" key="1">
    <citation type="submission" date="2022-05" db="EMBL/GenBank/DDBJ databases">
        <title>Genome Sequencing of Bee-Associated Microbes.</title>
        <authorList>
            <person name="Dunlap C."/>
        </authorList>
    </citation>
    <scope>NUCLEOTIDE SEQUENCE [LARGE SCALE GENOMIC DNA]</scope>
    <source>
        <strain evidence="3 4">NRRL B-14421</strain>
    </source>
</reference>
<name>A0ABT4GP30_9BACL</name>
<dbReference type="InterPro" id="IPR006059">
    <property type="entry name" value="SBP"/>
</dbReference>
<gene>
    <name evidence="3" type="ORF">M5X19_34715</name>
</gene>
<evidence type="ECO:0000256" key="2">
    <source>
        <dbReference type="SAM" id="Phobius"/>
    </source>
</evidence>
<evidence type="ECO:0000313" key="3">
    <source>
        <dbReference type="EMBL" id="MCY9697972.1"/>
    </source>
</evidence>
<dbReference type="EMBL" id="JAMDMX010000179">
    <property type="protein sequence ID" value="MCY9697972.1"/>
    <property type="molecule type" value="Genomic_DNA"/>
</dbReference>
<dbReference type="SUPFAM" id="SSF53850">
    <property type="entry name" value="Periplasmic binding protein-like II"/>
    <property type="match status" value="1"/>
</dbReference>
<dbReference type="Proteomes" id="UP001527099">
    <property type="component" value="Unassembled WGS sequence"/>
</dbReference>
<keyword evidence="4" id="KW-1185">Reference proteome</keyword>
<feature type="compositionally biased region" description="Polar residues" evidence="1">
    <location>
        <begin position="445"/>
        <end position="455"/>
    </location>
</feature>
<protein>
    <submittedName>
        <fullName evidence="3">Extracellular solute-binding protein</fullName>
    </submittedName>
</protein>